<feature type="domain" description="HTH cro/C1-type" evidence="5">
    <location>
        <begin position="2"/>
        <end position="53"/>
    </location>
</feature>
<dbReference type="RefSeq" id="WP_368503112.1">
    <property type="nucleotide sequence ID" value="NZ_CP162551.1"/>
</dbReference>
<keyword evidence="2" id="KW-0238">DNA-binding</keyword>
<keyword evidence="3" id="KW-0804">Transcription</keyword>
<protein>
    <submittedName>
        <fullName evidence="6">Substrate-binding domain-containing protein</fullName>
    </submittedName>
</protein>
<keyword evidence="1" id="KW-0805">Transcription regulation</keyword>
<dbReference type="InterPro" id="IPR028082">
    <property type="entry name" value="Peripla_BP_I"/>
</dbReference>
<dbReference type="Gene3D" id="3.40.50.2300">
    <property type="match status" value="2"/>
</dbReference>
<evidence type="ECO:0000256" key="3">
    <source>
        <dbReference type="ARBA" id="ARBA00023163"/>
    </source>
</evidence>
<dbReference type="SUPFAM" id="SSF47413">
    <property type="entry name" value="lambda repressor-like DNA-binding domains"/>
    <property type="match status" value="1"/>
</dbReference>
<evidence type="ECO:0000259" key="4">
    <source>
        <dbReference type="PROSITE" id="PS50932"/>
    </source>
</evidence>
<dbReference type="InterPro" id="IPR010982">
    <property type="entry name" value="Lambda_DNA-bd_dom_sf"/>
</dbReference>
<organism evidence="6">
    <name type="scientific">Alkalihalophilus sp. As8PL</name>
    <dbReference type="NCBI Taxonomy" id="3237103"/>
    <lineage>
        <taxon>Bacteria</taxon>
        <taxon>Bacillati</taxon>
        <taxon>Bacillota</taxon>
        <taxon>Bacilli</taxon>
        <taxon>Bacillales</taxon>
        <taxon>Bacillaceae</taxon>
        <taxon>Alkalihalophilus</taxon>
    </lineage>
</organism>
<dbReference type="PANTHER" id="PTHR30146">
    <property type="entry name" value="LACI-RELATED TRANSCRIPTIONAL REPRESSOR"/>
    <property type="match status" value="1"/>
</dbReference>
<dbReference type="GO" id="GO:0000976">
    <property type="term" value="F:transcription cis-regulatory region binding"/>
    <property type="evidence" value="ECO:0007669"/>
    <property type="project" value="TreeGrafter"/>
</dbReference>
<dbReference type="GO" id="GO:0003700">
    <property type="term" value="F:DNA-binding transcription factor activity"/>
    <property type="evidence" value="ECO:0007669"/>
    <property type="project" value="TreeGrafter"/>
</dbReference>
<dbReference type="InterPro" id="IPR001761">
    <property type="entry name" value="Peripla_BP/Lac1_sug-bd_dom"/>
</dbReference>
<gene>
    <name evidence="6" type="ORF">AB3N04_12665</name>
</gene>
<dbReference type="PANTHER" id="PTHR30146:SF154">
    <property type="entry name" value="TRANSCRIPTION REGULATOR, MEMBER OF GALR FAMILY"/>
    <property type="match status" value="1"/>
</dbReference>
<evidence type="ECO:0000256" key="1">
    <source>
        <dbReference type="ARBA" id="ARBA00023015"/>
    </source>
</evidence>
<dbReference type="SUPFAM" id="SSF53822">
    <property type="entry name" value="Periplasmic binding protein-like I"/>
    <property type="match status" value="1"/>
</dbReference>
<name>A0AB39BPC5_9BACI</name>
<dbReference type="EMBL" id="CP162551">
    <property type="protein sequence ID" value="XDI35567.1"/>
    <property type="molecule type" value="Genomic_DNA"/>
</dbReference>
<sequence>MKKITMLDVALEANVSKSTVSQYINKRYDYMSAETKKRIEEAIDQLGYQPNYLARSLKQKKTSTIGVIVANILHSFSTQVIRAVEDYCHEHDFHVIVCNADDDPEKEKKYIEMLRAKQVDGLIVFPTGGNRDLFKQMVDENYPLVFVDRIIEDLAVPSIILDNEKASLLAVEHLLQRNYKRIGIVTTSLIRHLTPRIERVRGYKNALAANGIKVREDYMKSVDVPFMKEAIKEMLQLDEPPNALLAGNDLALIEVLKLVKEEGINVPTELAVVGIDDVSFASLFNPTLTTVAQPAFEMGTDAARMLLKLVKGSSIEDKGNITRYEPLLRGRESS</sequence>
<dbReference type="SMART" id="SM00354">
    <property type="entry name" value="HTH_LACI"/>
    <property type="match status" value="1"/>
</dbReference>
<dbReference type="Pfam" id="PF00532">
    <property type="entry name" value="Peripla_BP_1"/>
    <property type="match status" value="1"/>
</dbReference>
<evidence type="ECO:0000313" key="6">
    <source>
        <dbReference type="EMBL" id="XDI35567.1"/>
    </source>
</evidence>
<reference evidence="6" key="1">
    <citation type="submission" date="2024-07" db="EMBL/GenBank/DDBJ databases">
        <title>Identification and characteristics of an arsenic-resistant bacterial isolate, which belongs to a novel species.</title>
        <authorList>
            <person name="Juszczyk A."/>
            <person name="Kowalczyk A."/>
            <person name="Was K."/>
            <person name="Kosowicz W."/>
            <person name="Budzyn A."/>
            <person name="Latowski D."/>
        </authorList>
    </citation>
    <scope>NUCLEOTIDE SEQUENCE</scope>
    <source>
        <strain evidence="6">As8PL</strain>
    </source>
</reference>
<proteinExistence type="predicted"/>
<dbReference type="AlphaFoldDB" id="A0AB39BPC5"/>
<dbReference type="Pfam" id="PF00356">
    <property type="entry name" value="LacI"/>
    <property type="match status" value="1"/>
</dbReference>
<dbReference type="CDD" id="cd19977">
    <property type="entry name" value="PBP1_EndR-like"/>
    <property type="match status" value="1"/>
</dbReference>
<feature type="domain" description="HTH lacI-type" evidence="4">
    <location>
        <begin position="4"/>
        <end position="59"/>
    </location>
</feature>
<dbReference type="CDD" id="cd01392">
    <property type="entry name" value="HTH_LacI"/>
    <property type="match status" value="1"/>
</dbReference>
<dbReference type="PROSITE" id="PS50932">
    <property type="entry name" value="HTH_LACI_2"/>
    <property type="match status" value="1"/>
</dbReference>
<dbReference type="InterPro" id="IPR000843">
    <property type="entry name" value="HTH_LacI"/>
</dbReference>
<evidence type="ECO:0000259" key="5">
    <source>
        <dbReference type="PROSITE" id="PS50943"/>
    </source>
</evidence>
<dbReference type="InterPro" id="IPR001387">
    <property type="entry name" value="Cro/C1-type_HTH"/>
</dbReference>
<dbReference type="Gene3D" id="1.10.260.40">
    <property type="entry name" value="lambda repressor-like DNA-binding domains"/>
    <property type="match status" value="1"/>
</dbReference>
<evidence type="ECO:0000256" key="2">
    <source>
        <dbReference type="ARBA" id="ARBA00023125"/>
    </source>
</evidence>
<dbReference type="PROSITE" id="PS50943">
    <property type="entry name" value="HTH_CROC1"/>
    <property type="match status" value="1"/>
</dbReference>
<accession>A0AB39BPC5</accession>
<dbReference type="PROSITE" id="PS00356">
    <property type="entry name" value="HTH_LACI_1"/>
    <property type="match status" value="1"/>
</dbReference>